<dbReference type="EMBL" id="OX365700">
    <property type="protein sequence ID" value="CAI4033938.1"/>
    <property type="molecule type" value="Genomic_DNA"/>
</dbReference>
<dbReference type="Gene3D" id="3.10.450.40">
    <property type="match status" value="1"/>
</dbReference>
<evidence type="ECO:0000256" key="1">
    <source>
        <dbReference type="SAM" id="SignalP"/>
    </source>
</evidence>
<keyword evidence="1" id="KW-0732">Signal</keyword>
<evidence type="ECO:0000313" key="4">
    <source>
        <dbReference type="Proteomes" id="UP001179121"/>
    </source>
</evidence>
<dbReference type="KEGG" id="nti:DNFV4_04380"/>
<feature type="chain" id="PRO_5041744913" description="PepSY domain-containing protein" evidence="1">
    <location>
        <begin position="25"/>
        <end position="115"/>
    </location>
</feature>
<keyword evidence="4" id="KW-1185">Reference proteome</keyword>
<gene>
    <name evidence="3" type="ORF">DNFV4_04380</name>
</gene>
<evidence type="ECO:0000313" key="3">
    <source>
        <dbReference type="EMBL" id="CAI4033938.1"/>
    </source>
</evidence>
<feature type="signal peptide" evidence="1">
    <location>
        <begin position="1"/>
        <end position="24"/>
    </location>
</feature>
<dbReference type="InterPro" id="IPR025711">
    <property type="entry name" value="PepSY"/>
</dbReference>
<dbReference type="AlphaFoldDB" id="A0AA86N328"/>
<evidence type="ECO:0000259" key="2">
    <source>
        <dbReference type="Pfam" id="PF03413"/>
    </source>
</evidence>
<dbReference type="Pfam" id="PF03413">
    <property type="entry name" value="PepSY"/>
    <property type="match status" value="1"/>
</dbReference>
<sequence>MRQIAMAAAMAAGLLLVLGGTALADKKGEKHKSKVEMAETAKVTIDQAVKTASEKVPGKVIEAELEKKHDKTVWEVEIVTDDKMIKEVHIDADSGAVIDVEDKGKGKGHKGEGKH</sequence>
<organism evidence="3 4">
    <name type="scientific">Nitrospira tepida</name>
    <dbReference type="NCBI Taxonomy" id="2973512"/>
    <lineage>
        <taxon>Bacteria</taxon>
        <taxon>Pseudomonadati</taxon>
        <taxon>Nitrospirota</taxon>
        <taxon>Nitrospiria</taxon>
        <taxon>Nitrospirales</taxon>
        <taxon>Nitrospiraceae</taxon>
        <taxon>Nitrospira</taxon>
    </lineage>
</organism>
<proteinExistence type="predicted"/>
<protein>
    <recommendedName>
        <fullName evidence="2">PepSY domain-containing protein</fullName>
    </recommendedName>
</protein>
<accession>A0AA86N328</accession>
<dbReference type="RefSeq" id="WP_289271361.1">
    <property type="nucleotide sequence ID" value="NZ_OX365700.1"/>
</dbReference>
<name>A0AA86N328_9BACT</name>
<reference evidence="3" key="1">
    <citation type="submission" date="2022-10" db="EMBL/GenBank/DDBJ databases">
        <authorList>
            <person name="Koch H."/>
        </authorList>
    </citation>
    <scope>NUCLEOTIDE SEQUENCE</scope>
    <source>
        <strain evidence="3">DNF</strain>
    </source>
</reference>
<dbReference type="Proteomes" id="UP001179121">
    <property type="component" value="Chromosome"/>
</dbReference>
<feature type="domain" description="PepSY" evidence="2">
    <location>
        <begin position="42"/>
        <end position="101"/>
    </location>
</feature>